<keyword evidence="6 8" id="KW-1133">Transmembrane helix</keyword>
<feature type="transmembrane region" description="Helical" evidence="8">
    <location>
        <begin position="66"/>
        <end position="89"/>
    </location>
</feature>
<keyword evidence="5 8" id="KW-0812">Transmembrane</keyword>
<proteinExistence type="inferred from homology"/>
<dbReference type="PANTHER" id="PTHR21716:SF53">
    <property type="entry name" value="PERMEASE PERM-RELATED"/>
    <property type="match status" value="1"/>
</dbReference>
<name>A0ABW3Y5V5_9FLAO</name>
<sequence length="362" mass="40467">MTPKIISQGILRAIGILVAIALGLLFIYKIQSVIVYVAISIVLALIAGPILKFFENKLKLSRTFSVVLMMAIYLFIIMGVISMFIPLVLKQGQHISLLNTNELVSDVKSLSSKLNNYPLLRKMNIEQAIENYDYTKLVGSLSGLLNILIGTLGSFSIGLFSVLFITFFLMKDNMILYNAFLAITPDEKEERILKSIYKIKNLLSRYFMGLIIQVSILFVIYSIILLIFDVESAIVIAFLCALLNLIPYVGPLIGGALMLTLTMTSNLEQDLHTRLIPTTIYVFIGYVIAQLIDNFFSQPIIFSKSVKSHPLEIFLVIIIGGLLFGITGMILAVPIFTALKVILKEWIDNNEVVNKLTQDLED</sequence>
<keyword evidence="10" id="KW-1185">Reference proteome</keyword>
<feature type="transmembrane region" description="Helical" evidence="8">
    <location>
        <begin position="280"/>
        <end position="301"/>
    </location>
</feature>
<evidence type="ECO:0000256" key="3">
    <source>
        <dbReference type="ARBA" id="ARBA00022448"/>
    </source>
</evidence>
<dbReference type="InterPro" id="IPR002549">
    <property type="entry name" value="AI-2E-like"/>
</dbReference>
<dbReference type="Pfam" id="PF01594">
    <property type="entry name" value="AI-2E_transport"/>
    <property type="match status" value="1"/>
</dbReference>
<evidence type="ECO:0000256" key="6">
    <source>
        <dbReference type="ARBA" id="ARBA00022989"/>
    </source>
</evidence>
<feature type="transmembrane region" description="Helical" evidence="8">
    <location>
        <begin position="313"/>
        <end position="339"/>
    </location>
</feature>
<dbReference type="RefSeq" id="WP_377178597.1">
    <property type="nucleotide sequence ID" value="NZ_JBHTMY010000003.1"/>
</dbReference>
<dbReference type="PANTHER" id="PTHR21716">
    <property type="entry name" value="TRANSMEMBRANE PROTEIN"/>
    <property type="match status" value="1"/>
</dbReference>
<evidence type="ECO:0000256" key="4">
    <source>
        <dbReference type="ARBA" id="ARBA00022475"/>
    </source>
</evidence>
<dbReference type="Proteomes" id="UP001597201">
    <property type="component" value="Unassembled WGS sequence"/>
</dbReference>
<keyword evidence="4" id="KW-1003">Cell membrane</keyword>
<evidence type="ECO:0000256" key="5">
    <source>
        <dbReference type="ARBA" id="ARBA00022692"/>
    </source>
</evidence>
<evidence type="ECO:0000313" key="10">
    <source>
        <dbReference type="Proteomes" id="UP001597201"/>
    </source>
</evidence>
<evidence type="ECO:0000256" key="8">
    <source>
        <dbReference type="SAM" id="Phobius"/>
    </source>
</evidence>
<comment type="subcellular location">
    <subcellularLocation>
        <location evidence="1">Cell membrane</location>
        <topology evidence="1">Multi-pass membrane protein</topology>
    </subcellularLocation>
</comment>
<keyword evidence="7 8" id="KW-0472">Membrane</keyword>
<evidence type="ECO:0000313" key="9">
    <source>
        <dbReference type="EMBL" id="MFD1315943.1"/>
    </source>
</evidence>
<feature type="transmembrane region" description="Helical" evidence="8">
    <location>
        <begin position="206"/>
        <end position="228"/>
    </location>
</feature>
<feature type="transmembrane region" description="Helical" evidence="8">
    <location>
        <begin position="234"/>
        <end position="259"/>
    </location>
</feature>
<feature type="transmembrane region" description="Helical" evidence="8">
    <location>
        <begin position="34"/>
        <end position="54"/>
    </location>
</feature>
<protein>
    <submittedName>
        <fullName evidence="9">AI-2E family transporter</fullName>
    </submittedName>
</protein>
<keyword evidence="3" id="KW-0813">Transport</keyword>
<feature type="transmembrane region" description="Helical" evidence="8">
    <location>
        <begin position="144"/>
        <end position="169"/>
    </location>
</feature>
<evidence type="ECO:0000256" key="1">
    <source>
        <dbReference type="ARBA" id="ARBA00004651"/>
    </source>
</evidence>
<evidence type="ECO:0000256" key="7">
    <source>
        <dbReference type="ARBA" id="ARBA00023136"/>
    </source>
</evidence>
<accession>A0ABW3Y5V5</accession>
<evidence type="ECO:0000256" key="2">
    <source>
        <dbReference type="ARBA" id="ARBA00009773"/>
    </source>
</evidence>
<comment type="caution">
    <text evidence="9">The sequence shown here is derived from an EMBL/GenBank/DDBJ whole genome shotgun (WGS) entry which is preliminary data.</text>
</comment>
<feature type="transmembrane region" description="Helical" evidence="8">
    <location>
        <begin position="9"/>
        <end position="28"/>
    </location>
</feature>
<reference evidence="10" key="1">
    <citation type="journal article" date="2019" name="Int. J. Syst. Evol. Microbiol.">
        <title>The Global Catalogue of Microorganisms (GCM) 10K type strain sequencing project: providing services to taxonomists for standard genome sequencing and annotation.</title>
        <authorList>
            <consortium name="The Broad Institute Genomics Platform"/>
            <consortium name="The Broad Institute Genome Sequencing Center for Infectious Disease"/>
            <person name="Wu L."/>
            <person name="Ma J."/>
        </authorList>
    </citation>
    <scope>NUCLEOTIDE SEQUENCE [LARGE SCALE GENOMIC DNA]</scope>
    <source>
        <strain evidence="10">CCUG 61485</strain>
    </source>
</reference>
<comment type="similarity">
    <text evidence="2">Belongs to the autoinducer-2 exporter (AI-2E) (TC 2.A.86) family.</text>
</comment>
<dbReference type="EMBL" id="JBHTMY010000003">
    <property type="protein sequence ID" value="MFD1315943.1"/>
    <property type="molecule type" value="Genomic_DNA"/>
</dbReference>
<organism evidence="9 10">
    <name type="scientific">Namhaeicola litoreus</name>
    <dbReference type="NCBI Taxonomy" id="1052145"/>
    <lineage>
        <taxon>Bacteria</taxon>
        <taxon>Pseudomonadati</taxon>
        <taxon>Bacteroidota</taxon>
        <taxon>Flavobacteriia</taxon>
        <taxon>Flavobacteriales</taxon>
        <taxon>Flavobacteriaceae</taxon>
        <taxon>Namhaeicola</taxon>
    </lineage>
</organism>
<gene>
    <name evidence="9" type="ORF">ACFQ39_09970</name>
</gene>